<dbReference type="RefSeq" id="XP_056054480.1">
    <property type="nucleotide sequence ID" value="XM_056197431.1"/>
</dbReference>
<feature type="region of interest" description="Disordered" evidence="1">
    <location>
        <begin position="214"/>
        <end position="239"/>
    </location>
</feature>
<accession>A0A9W8UN26</accession>
<proteinExistence type="predicted"/>
<organism evidence="2 3">
    <name type="scientific">Akanthomyces muscarius</name>
    <name type="common">Entomopathogenic fungus</name>
    <name type="synonym">Lecanicillium muscarium</name>
    <dbReference type="NCBI Taxonomy" id="2231603"/>
    <lineage>
        <taxon>Eukaryota</taxon>
        <taxon>Fungi</taxon>
        <taxon>Dikarya</taxon>
        <taxon>Ascomycota</taxon>
        <taxon>Pezizomycotina</taxon>
        <taxon>Sordariomycetes</taxon>
        <taxon>Hypocreomycetidae</taxon>
        <taxon>Hypocreales</taxon>
        <taxon>Cordycipitaceae</taxon>
        <taxon>Akanthomyces</taxon>
    </lineage>
</organism>
<reference evidence="2" key="1">
    <citation type="journal article" date="2023" name="Access Microbiol">
        <title>De-novo genome assembly for Akanthomyces muscarius, a biocontrol agent of insect agricultural pests.</title>
        <authorList>
            <person name="Erdos Z."/>
            <person name="Studholme D.J."/>
            <person name="Raymond B."/>
            <person name="Sharma M."/>
        </authorList>
    </citation>
    <scope>NUCLEOTIDE SEQUENCE</scope>
    <source>
        <strain evidence="2">Ve6</strain>
    </source>
</reference>
<sequence length="418" mass="48829">METSTLKEKDVRASVKISRRDLESRFEDEKLCYQLSYHSVGCSDNRPDDSDASFCRYEAPEIAEHCQVNGYKSRLALAQAIPHDGMIALPFNFFYSAASGWKEYWKAIEEGQSSQGVAELWSIVYALEKIEAEWRGFNKYIDSLLVENFMNPRTYSKLLFDDASFSRSRLYFWILGCLNEFDVVIEDNIKQWTLYRQARVDKLLKRFARPATAFSSEKSPETPPGKAHGSLPTRRDPDKELKEFRELARKAEDIRQSLEDSRAHSKQSTSIARWPFQRQCPYGEQILHASGHECTAPYVREHILPPVGFLCGALGDSKHHRQQHAESFIVTAVLVGFSTYAIVFNLENIARLFGKVFFGRRSRLLQDMKKDPKFMWRQKRWQFEEFPSNEGLTRPSEWWLLWYQIVRLVRWKSLDDDE</sequence>
<evidence type="ECO:0000256" key="1">
    <source>
        <dbReference type="SAM" id="MobiDB-lite"/>
    </source>
</evidence>
<gene>
    <name evidence="2" type="ORF">LMH87_010293</name>
</gene>
<dbReference type="Proteomes" id="UP001144673">
    <property type="component" value="Chromosome 5"/>
</dbReference>
<name>A0A9W8UN26_AKAMU</name>
<dbReference type="EMBL" id="JAJHUN010000008">
    <property type="protein sequence ID" value="KAJ4153822.1"/>
    <property type="molecule type" value="Genomic_DNA"/>
</dbReference>
<comment type="caution">
    <text evidence="2">The sequence shown here is derived from an EMBL/GenBank/DDBJ whole genome shotgun (WGS) entry which is preliminary data.</text>
</comment>
<evidence type="ECO:0000313" key="2">
    <source>
        <dbReference type="EMBL" id="KAJ4153822.1"/>
    </source>
</evidence>
<dbReference type="KEGG" id="amus:LMH87_010293"/>
<protein>
    <submittedName>
        <fullName evidence="2">Uncharacterized protein</fullName>
    </submittedName>
</protein>
<keyword evidence="3" id="KW-1185">Reference proteome</keyword>
<dbReference type="AlphaFoldDB" id="A0A9W8UN26"/>
<dbReference type="GeneID" id="80897452"/>
<evidence type="ECO:0000313" key="3">
    <source>
        <dbReference type="Proteomes" id="UP001144673"/>
    </source>
</evidence>